<sequence>MMLSHISPRPSSAQTEYPAPFSRPLMATGGSHNSNNKDRSNNDGGQPEDAAYALLLQENKMLKITILELQIAQCRNLALIDCFGNGQVNGPENGPPSQRQGVLRNRMEELEARLLKMREEGYENTGLQRNNNG</sequence>
<evidence type="ECO:0000313" key="3">
    <source>
        <dbReference type="Proteomes" id="UP000474640"/>
    </source>
</evidence>
<dbReference type="AlphaFoldDB" id="A0A7C8RMW2"/>
<organism evidence="2 3">
    <name type="scientific">Orbilia oligospora</name>
    <name type="common">Nematode-trapping fungus</name>
    <name type="synonym">Arthrobotrys oligospora</name>
    <dbReference type="NCBI Taxonomy" id="2813651"/>
    <lineage>
        <taxon>Eukaryota</taxon>
        <taxon>Fungi</taxon>
        <taxon>Dikarya</taxon>
        <taxon>Ascomycota</taxon>
        <taxon>Pezizomycotina</taxon>
        <taxon>Orbiliomycetes</taxon>
        <taxon>Orbiliales</taxon>
        <taxon>Orbiliaceae</taxon>
        <taxon>Orbilia</taxon>
    </lineage>
</organism>
<feature type="region of interest" description="Disordered" evidence="1">
    <location>
        <begin position="1"/>
        <end position="47"/>
    </location>
</feature>
<proteinExistence type="predicted"/>
<evidence type="ECO:0000313" key="2">
    <source>
        <dbReference type="EMBL" id="KAF3286951.1"/>
    </source>
</evidence>
<gene>
    <name evidence="2" type="ORF">TWF970_008781</name>
</gene>
<dbReference type="EMBL" id="JAABOJ010000005">
    <property type="protein sequence ID" value="KAF3286951.1"/>
    <property type="molecule type" value="Genomic_DNA"/>
</dbReference>
<dbReference type="Proteomes" id="UP000474640">
    <property type="component" value="Unassembled WGS sequence"/>
</dbReference>
<evidence type="ECO:0000256" key="1">
    <source>
        <dbReference type="SAM" id="MobiDB-lite"/>
    </source>
</evidence>
<dbReference type="OrthoDB" id="5402678at2759"/>
<comment type="caution">
    <text evidence="2">The sequence shown here is derived from an EMBL/GenBank/DDBJ whole genome shotgun (WGS) entry which is preliminary data.</text>
</comment>
<protein>
    <submittedName>
        <fullName evidence="2">Uncharacterized protein</fullName>
    </submittedName>
</protein>
<name>A0A7C8RMW2_ORBOL</name>
<accession>A0A7C8RMW2</accession>
<reference evidence="2 3" key="1">
    <citation type="submission" date="2020-01" db="EMBL/GenBank/DDBJ databases">
        <authorList>
            <person name="Palmer J.M."/>
        </authorList>
    </citation>
    <scope>NUCLEOTIDE SEQUENCE [LARGE SCALE GENOMIC DNA]</scope>
    <source>
        <strain evidence="2 3">TWF970</strain>
    </source>
</reference>